<dbReference type="InterPro" id="IPR055377">
    <property type="entry name" value="GH3_M"/>
</dbReference>
<dbReference type="EMBL" id="CP021983">
    <property type="protein sequence ID" value="ASC71368.1"/>
    <property type="molecule type" value="Genomic_DNA"/>
</dbReference>
<organism evidence="3 4">
    <name type="scientific">Halomicronema hongdechloris C2206</name>
    <dbReference type="NCBI Taxonomy" id="1641165"/>
    <lineage>
        <taxon>Bacteria</taxon>
        <taxon>Bacillati</taxon>
        <taxon>Cyanobacteriota</taxon>
        <taxon>Cyanophyceae</taxon>
        <taxon>Nodosilineales</taxon>
        <taxon>Nodosilineaceae</taxon>
        <taxon>Halomicronema</taxon>
    </lineage>
</organism>
<dbReference type="RefSeq" id="WP_187329368.1">
    <property type="nucleotide sequence ID" value="NZ_CP021983.2"/>
</dbReference>
<evidence type="ECO:0000259" key="1">
    <source>
        <dbReference type="Pfam" id="PF23571"/>
    </source>
</evidence>
<accession>A0A1Z3HM54</accession>
<dbReference type="GO" id="GO:0005737">
    <property type="term" value="C:cytoplasm"/>
    <property type="evidence" value="ECO:0007669"/>
    <property type="project" value="TreeGrafter"/>
</dbReference>
<dbReference type="InterPro" id="IPR004993">
    <property type="entry name" value="GH3"/>
</dbReference>
<name>A0A1Z3HM54_9CYAN</name>
<dbReference type="InterPro" id="IPR042099">
    <property type="entry name" value="ANL_N_sf"/>
</dbReference>
<evidence type="ECO:0000259" key="2">
    <source>
        <dbReference type="Pfam" id="PF23572"/>
    </source>
</evidence>
<evidence type="ECO:0000313" key="4">
    <source>
        <dbReference type="Proteomes" id="UP000191901"/>
    </source>
</evidence>
<dbReference type="PANTHER" id="PTHR31901:SF9">
    <property type="entry name" value="GH3 DOMAIN-CONTAINING PROTEIN"/>
    <property type="match status" value="1"/>
</dbReference>
<gene>
    <name evidence="3" type="ORF">XM38_023200</name>
</gene>
<dbReference type="GO" id="GO:0016881">
    <property type="term" value="F:acid-amino acid ligase activity"/>
    <property type="evidence" value="ECO:0007669"/>
    <property type="project" value="TreeGrafter"/>
</dbReference>
<keyword evidence="4" id="KW-1185">Reference proteome</keyword>
<reference evidence="3 4" key="1">
    <citation type="journal article" date="2016" name="Biochim. Biophys. Acta">
        <title>Characterization of red-shifted phycobilisomes isolated from the chlorophyll f-containing cyanobacterium Halomicronema hongdechloris.</title>
        <authorList>
            <person name="Li Y."/>
            <person name="Lin Y."/>
            <person name="Garvey C.J."/>
            <person name="Birch D."/>
            <person name="Corkery R.W."/>
            <person name="Loughlin P.C."/>
            <person name="Scheer H."/>
            <person name="Willows R.D."/>
            <person name="Chen M."/>
        </authorList>
    </citation>
    <scope>NUCLEOTIDE SEQUENCE [LARGE SCALE GENOMIC DNA]</scope>
    <source>
        <strain evidence="3 4">C2206</strain>
    </source>
</reference>
<sequence length="559" mass="62306">MAARWRQRRFLAKLPRAASIQERFLQRLLTTHQDTALGQALGLSSVTTLEQFRQRLPIGTYADYAEYFERTAAGETNVVSPDPVVYINVSSGSTGRQKLVPVTVRSHRHRVYANQVTMGFGFAAAQRRQLQLHKLLFTAAATPLGHTAGGIPYGHISSHQLRTSSPLLHRQIFAQPFQTLQLADSFSRTYISLLFALAEPRLSIIAAIFPAVALRLCHYLETEAESLLDDLARGQLSPRLPIDPGYRRHLGRQLSPAPDRAAQLRESLQAEGRLLPRHAWPHLAFVATARGGPSDFYLERFPEYFGDCPVFGGTYSASEAVFGGCCDFDTDGALLAIESNFFEFIPVDDTASKTVLLPHELTLGEQYRLLVTNYSGFYRYDIGDIVEVVGWQQGVPLITFRYRRGGTLSAISEKTTEEHVIQVMAALQRQHALAVEDFCLTLSSDILAPYYVLNMELSAPGPTGMSQINLETWLVEFDRQLQRANPSYGLKRQAHDIRPPQLNLLSPGSFRQLRRQRLAPGQADDAQVKLPHISEQRTLLEGLSVLQQIHCPLSSSSAA</sequence>
<proteinExistence type="predicted"/>
<dbReference type="SUPFAM" id="SSF56801">
    <property type="entry name" value="Acetyl-CoA synthetase-like"/>
    <property type="match status" value="1"/>
</dbReference>
<dbReference type="Pfam" id="PF23571">
    <property type="entry name" value="GH3_M"/>
    <property type="match status" value="1"/>
</dbReference>
<dbReference type="Proteomes" id="UP000191901">
    <property type="component" value="Chromosome"/>
</dbReference>
<evidence type="ECO:0000313" key="3">
    <source>
        <dbReference type="EMBL" id="ASC71368.1"/>
    </source>
</evidence>
<dbReference type="InterPro" id="IPR055378">
    <property type="entry name" value="GH3_C"/>
</dbReference>
<dbReference type="Gene3D" id="3.40.50.12780">
    <property type="entry name" value="N-terminal domain of ligase-like"/>
    <property type="match status" value="1"/>
</dbReference>
<dbReference type="Pfam" id="PF03321">
    <property type="entry name" value="GH3"/>
    <property type="match status" value="1"/>
</dbReference>
<feature type="domain" description="GH3 C-terminal" evidence="2">
    <location>
        <begin position="418"/>
        <end position="537"/>
    </location>
</feature>
<dbReference type="KEGG" id="hhg:XM38_023200"/>
<dbReference type="PANTHER" id="PTHR31901">
    <property type="entry name" value="GH3 DOMAIN-CONTAINING PROTEIN"/>
    <property type="match status" value="1"/>
</dbReference>
<protein>
    <submittedName>
        <fullName evidence="3">GH3 auxin-responsive promoter</fullName>
    </submittedName>
</protein>
<dbReference type="Pfam" id="PF23572">
    <property type="entry name" value="GH3_C"/>
    <property type="match status" value="1"/>
</dbReference>
<dbReference type="AlphaFoldDB" id="A0A1Z3HM54"/>
<feature type="domain" description="GH3 middle" evidence="1">
    <location>
        <begin position="335"/>
        <end position="403"/>
    </location>
</feature>
<dbReference type="STRING" id="1641165.XM38_21930"/>